<feature type="binding site" evidence="7">
    <location>
        <begin position="276"/>
        <end position="277"/>
    </location>
    <ligand>
        <name>FMN</name>
        <dbReference type="ChEBI" id="CHEBI:58210"/>
    </ligand>
</feature>
<dbReference type="InterPro" id="IPR012133">
    <property type="entry name" value="Alpha-hydoxy_acid_DH_FMN"/>
</dbReference>
<dbReference type="FunFam" id="3.20.20.70:FF:000056">
    <property type="entry name" value="hydroxyacid oxidase 2"/>
    <property type="match status" value="1"/>
</dbReference>
<evidence type="ECO:0000256" key="2">
    <source>
        <dbReference type="ARBA" id="ARBA00022630"/>
    </source>
</evidence>
<dbReference type="Gene3D" id="3.20.20.70">
    <property type="entry name" value="Aldolase class I"/>
    <property type="match status" value="1"/>
</dbReference>
<dbReference type="PANTHER" id="PTHR10578:SF107">
    <property type="entry name" value="2-HYDROXYACID OXIDASE 1"/>
    <property type="match status" value="1"/>
</dbReference>
<dbReference type="Pfam" id="PF01070">
    <property type="entry name" value="FMN_dh"/>
    <property type="match status" value="1"/>
</dbReference>
<keyword evidence="4" id="KW-0560">Oxidoreductase</keyword>
<feature type="binding site" evidence="7">
    <location>
        <position position="198"/>
    </location>
    <ligand>
        <name>FMN</name>
        <dbReference type="ChEBI" id="CHEBI:58210"/>
    </ligand>
</feature>
<feature type="binding site" evidence="7">
    <location>
        <position position="95"/>
    </location>
    <ligand>
        <name>glyoxylate</name>
        <dbReference type="ChEBI" id="CHEBI:36655"/>
    </ligand>
</feature>
<feature type="binding site" evidence="7">
    <location>
        <position position="121"/>
    </location>
    <ligand>
        <name>FMN</name>
        <dbReference type="ChEBI" id="CHEBI:58210"/>
    </ligand>
</feature>
<evidence type="ECO:0000256" key="1">
    <source>
        <dbReference type="ARBA" id="ARBA00001917"/>
    </source>
</evidence>
<name>A0A1H7DRP6_9ACTN</name>
<keyword evidence="2 7" id="KW-0285">Flavoprotein</keyword>
<reference evidence="10" key="1">
    <citation type="submission" date="2016-10" db="EMBL/GenBank/DDBJ databases">
        <authorList>
            <person name="Varghese N."/>
            <person name="Submissions S."/>
        </authorList>
    </citation>
    <scope>NUCLEOTIDE SEQUENCE [LARGE SCALE GENOMIC DNA]</scope>
    <source>
        <strain evidence="10">CGMCC 4.7038</strain>
    </source>
</reference>
<evidence type="ECO:0000256" key="3">
    <source>
        <dbReference type="ARBA" id="ARBA00022643"/>
    </source>
</evidence>
<evidence type="ECO:0000256" key="6">
    <source>
        <dbReference type="PIRSR" id="PIRSR000138-1"/>
    </source>
</evidence>
<feature type="binding site" evidence="7">
    <location>
        <position position="225"/>
    </location>
    <ligand>
        <name>glyoxylate</name>
        <dbReference type="ChEBI" id="CHEBI:36655"/>
    </ligand>
</feature>
<evidence type="ECO:0000256" key="5">
    <source>
        <dbReference type="ARBA" id="ARBA00024042"/>
    </source>
</evidence>
<evidence type="ECO:0000259" key="8">
    <source>
        <dbReference type="PROSITE" id="PS51349"/>
    </source>
</evidence>
<evidence type="ECO:0000256" key="4">
    <source>
        <dbReference type="ARBA" id="ARBA00023002"/>
    </source>
</evidence>
<dbReference type="STRING" id="1144548.SAMN05443287_11676"/>
<keyword evidence="3 7" id="KW-0288">FMN</keyword>
<feature type="binding site" evidence="7">
    <location>
        <position position="93"/>
    </location>
    <ligand>
        <name>FMN</name>
        <dbReference type="ChEBI" id="CHEBI:58210"/>
    </ligand>
</feature>
<feature type="binding site" evidence="7">
    <location>
        <position position="222"/>
    </location>
    <ligand>
        <name>glyoxylate</name>
        <dbReference type="ChEBI" id="CHEBI:36655"/>
    </ligand>
</feature>
<dbReference type="EMBL" id="FNYV01000016">
    <property type="protein sequence ID" value="SEK04218.1"/>
    <property type="molecule type" value="Genomic_DNA"/>
</dbReference>
<evidence type="ECO:0000313" key="10">
    <source>
        <dbReference type="Proteomes" id="UP000198707"/>
    </source>
</evidence>
<feature type="binding site" evidence="7">
    <location>
        <begin position="253"/>
        <end position="257"/>
    </location>
    <ligand>
        <name>FMN</name>
        <dbReference type="ChEBI" id="CHEBI:58210"/>
    </ligand>
</feature>
<sequence length="323" mass="34137">MDANRTAFDAVRLRPRVLVDVAEPDPAVRLIGSGLSVPVGVAPTAYHRMAHPDGEVETARGTGVAGALFVVSTFASRTLEDIAASAAGPLWLQLYWLRDRAKLTRLVRRAEAAGFSALVLTVDTPHLGLRRRDLRNGFALDPELAPANLDDQDANLQHQGRDGESALARHAAQAFDASITWADLAWLRGLTTLPILLKGVLTAEDALLAVESEMNGVIVSNHGGRQLDGAVPSLVALREVVAAVGGRIPVLVDGSVRSGRDVFVALALGARAVLVGRPVLWSLAVGGGDGVADMLRLLTREFVQTMALTGRPRVADIDDSAIA</sequence>
<evidence type="ECO:0000313" key="9">
    <source>
        <dbReference type="EMBL" id="SEK04218.1"/>
    </source>
</evidence>
<comment type="cofactor">
    <cofactor evidence="1">
        <name>FMN</name>
        <dbReference type="ChEBI" id="CHEBI:58210"/>
    </cofactor>
</comment>
<dbReference type="PANTHER" id="PTHR10578">
    <property type="entry name" value="S -2-HYDROXY-ACID OXIDASE-RELATED"/>
    <property type="match status" value="1"/>
</dbReference>
<dbReference type="PROSITE" id="PS00557">
    <property type="entry name" value="FMN_HYDROXY_ACID_DH_1"/>
    <property type="match status" value="1"/>
</dbReference>
<proteinExistence type="inferred from homology"/>
<feature type="binding site" evidence="7">
    <location>
        <begin position="43"/>
        <end position="45"/>
    </location>
    <ligand>
        <name>FMN</name>
        <dbReference type="ChEBI" id="CHEBI:58210"/>
    </ligand>
</feature>
<dbReference type="Proteomes" id="UP000198707">
    <property type="component" value="Unassembled WGS sequence"/>
</dbReference>
<feature type="binding site" evidence="7">
    <location>
        <position position="130"/>
    </location>
    <ligand>
        <name>FMN</name>
        <dbReference type="ChEBI" id="CHEBI:58210"/>
    </ligand>
</feature>
<feature type="binding site" evidence="7">
    <location>
        <position position="72"/>
    </location>
    <ligand>
        <name>FMN</name>
        <dbReference type="ChEBI" id="CHEBI:58210"/>
    </ligand>
</feature>
<dbReference type="CDD" id="cd02809">
    <property type="entry name" value="alpha_hydroxyacid_oxid_FMN"/>
    <property type="match status" value="1"/>
</dbReference>
<dbReference type="InterPro" id="IPR008259">
    <property type="entry name" value="FMN_hydac_DH_AS"/>
</dbReference>
<accession>A0A1H7DRP6</accession>
<dbReference type="GO" id="GO:0016491">
    <property type="term" value="F:oxidoreductase activity"/>
    <property type="evidence" value="ECO:0007669"/>
    <property type="project" value="UniProtKB-KW"/>
</dbReference>
<dbReference type="InterPro" id="IPR000262">
    <property type="entry name" value="FMN-dep_DH"/>
</dbReference>
<feature type="domain" description="FMN hydroxy acid dehydrogenase" evidence="8">
    <location>
        <begin position="1"/>
        <end position="323"/>
    </location>
</feature>
<gene>
    <name evidence="9" type="ORF">SAMN05443287_11676</name>
</gene>
<dbReference type="PIRSF" id="PIRSF000138">
    <property type="entry name" value="Al-hdrx_acd_dh"/>
    <property type="match status" value="1"/>
</dbReference>
<dbReference type="GO" id="GO:0010181">
    <property type="term" value="F:FMN binding"/>
    <property type="evidence" value="ECO:0007669"/>
    <property type="project" value="InterPro"/>
</dbReference>
<dbReference type="SUPFAM" id="SSF51395">
    <property type="entry name" value="FMN-linked oxidoreductases"/>
    <property type="match status" value="1"/>
</dbReference>
<feature type="binding site" evidence="7">
    <location>
        <position position="220"/>
    </location>
    <ligand>
        <name>FMN</name>
        <dbReference type="ChEBI" id="CHEBI:58210"/>
    </ligand>
</feature>
<dbReference type="PROSITE" id="PS51349">
    <property type="entry name" value="FMN_HYDROXY_ACID_DH_2"/>
    <property type="match status" value="1"/>
</dbReference>
<dbReference type="AlphaFoldDB" id="A0A1H7DRP6"/>
<evidence type="ECO:0000256" key="7">
    <source>
        <dbReference type="PIRSR" id="PIRSR000138-2"/>
    </source>
</evidence>
<comment type="similarity">
    <text evidence="5">Belongs to the FMN-dependent alpha-hydroxy acid dehydrogenase family.</text>
</comment>
<feature type="active site" description="Proton acceptor" evidence="6">
    <location>
        <position position="222"/>
    </location>
</feature>
<protein>
    <submittedName>
        <fullName evidence="9">4-hydroxymandelate oxidase</fullName>
    </submittedName>
</protein>
<keyword evidence="10" id="KW-1185">Reference proteome</keyword>
<dbReference type="GO" id="GO:0005737">
    <property type="term" value="C:cytoplasm"/>
    <property type="evidence" value="ECO:0007669"/>
    <property type="project" value="UniProtKB-ARBA"/>
</dbReference>
<dbReference type="InterPro" id="IPR013785">
    <property type="entry name" value="Aldolase_TIM"/>
</dbReference>
<organism evidence="9 10">
    <name type="scientific">Micromonospora phaseoli</name>
    <dbReference type="NCBI Taxonomy" id="1144548"/>
    <lineage>
        <taxon>Bacteria</taxon>
        <taxon>Bacillati</taxon>
        <taxon>Actinomycetota</taxon>
        <taxon>Actinomycetes</taxon>
        <taxon>Micromonosporales</taxon>
        <taxon>Micromonosporaceae</taxon>
        <taxon>Micromonospora</taxon>
    </lineage>
</organism>
<dbReference type="InterPro" id="IPR037396">
    <property type="entry name" value="FMN_HAD"/>
</dbReference>